<evidence type="ECO:0000256" key="1">
    <source>
        <dbReference type="ARBA" id="ARBA00007249"/>
    </source>
</evidence>
<keyword evidence="16" id="KW-1185">Reference proteome</keyword>
<dbReference type="FunFam" id="2.40.30.10:FF:000085">
    <property type="entry name" value="Elongation factor Tu"/>
    <property type="match status" value="1"/>
</dbReference>
<evidence type="ECO:0000313" key="15">
    <source>
        <dbReference type="EMBL" id="RWS10021.1"/>
    </source>
</evidence>
<dbReference type="EMBL" id="NCKU01002254">
    <property type="protein sequence ID" value="RWS10012.1"/>
    <property type="molecule type" value="Genomic_DNA"/>
</dbReference>
<dbReference type="Pfam" id="PF03144">
    <property type="entry name" value="GTP_EFTU_D2"/>
    <property type="match status" value="1"/>
</dbReference>
<dbReference type="STRING" id="1965070.A0A3S3S3V6"/>
<evidence type="ECO:0000256" key="5">
    <source>
        <dbReference type="ARBA" id="ARBA00022723"/>
    </source>
</evidence>
<dbReference type="InterPro" id="IPR041709">
    <property type="entry name" value="EF-Tu_GTP-bd"/>
</dbReference>
<evidence type="ECO:0000256" key="8">
    <source>
        <dbReference type="ARBA" id="ARBA00022801"/>
    </source>
</evidence>
<evidence type="ECO:0000313" key="13">
    <source>
        <dbReference type="EMBL" id="RWS10012.1"/>
    </source>
</evidence>
<comment type="caution">
    <text evidence="13">The sequence shown here is derived from an EMBL/GenBank/DDBJ whole genome shotgun (WGS) entry which is preliminary data.</text>
</comment>
<organism evidence="13 16">
    <name type="scientific">Dinothrombium tinctorium</name>
    <dbReference type="NCBI Taxonomy" id="1965070"/>
    <lineage>
        <taxon>Eukaryota</taxon>
        <taxon>Metazoa</taxon>
        <taxon>Ecdysozoa</taxon>
        <taxon>Arthropoda</taxon>
        <taxon>Chelicerata</taxon>
        <taxon>Arachnida</taxon>
        <taxon>Acari</taxon>
        <taxon>Acariformes</taxon>
        <taxon>Trombidiformes</taxon>
        <taxon>Prostigmata</taxon>
        <taxon>Anystina</taxon>
        <taxon>Parasitengona</taxon>
        <taxon>Trombidioidea</taxon>
        <taxon>Trombidiidae</taxon>
        <taxon>Dinothrombium</taxon>
    </lineage>
</organism>
<dbReference type="PRINTS" id="PR00315">
    <property type="entry name" value="ELONGATNFCT"/>
</dbReference>
<evidence type="ECO:0000313" key="16">
    <source>
        <dbReference type="Proteomes" id="UP000285301"/>
    </source>
</evidence>
<keyword evidence="9" id="KW-0460">Magnesium</keyword>
<dbReference type="GO" id="GO:0005525">
    <property type="term" value="F:GTP binding"/>
    <property type="evidence" value="ECO:0007669"/>
    <property type="project" value="UniProtKB-KW"/>
</dbReference>
<keyword evidence="11" id="KW-0342">GTP-binding</keyword>
<proteinExistence type="inferred from homology"/>
<dbReference type="PANTHER" id="PTHR43721:SF2">
    <property type="entry name" value="ELONGATION FACTOR TU, MITOCHONDRIAL"/>
    <property type="match status" value="1"/>
</dbReference>
<reference evidence="13 16" key="1">
    <citation type="journal article" date="2018" name="Gigascience">
        <title>Genomes of trombidid mites reveal novel predicted allergens and laterally-transferred genes associated with secondary metabolism.</title>
        <authorList>
            <person name="Dong X."/>
            <person name="Chaisiri K."/>
            <person name="Xia D."/>
            <person name="Armstrong S.D."/>
            <person name="Fang Y."/>
            <person name="Donnelly M.J."/>
            <person name="Kadowaki T."/>
            <person name="McGarry J.W."/>
            <person name="Darby A.C."/>
            <person name="Makepeace B.L."/>
        </authorList>
    </citation>
    <scope>NUCLEOTIDE SEQUENCE [LARGE SCALE GENOMIC DNA]</scope>
    <source>
        <strain evidence="13">UoL-WK</strain>
    </source>
</reference>
<keyword evidence="6" id="KW-0547">Nucleotide-binding</keyword>
<dbReference type="InterPro" id="IPR027417">
    <property type="entry name" value="P-loop_NTPase"/>
</dbReference>
<dbReference type="GO" id="GO:0003924">
    <property type="term" value="F:GTPase activity"/>
    <property type="evidence" value="ECO:0007669"/>
    <property type="project" value="InterPro"/>
</dbReference>
<dbReference type="PROSITE" id="PS51722">
    <property type="entry name" value="G_TR_2"/>
    <property type="match status" value="1"/>
</dbReference>
<dbReference type="GO" id="GO:0070125">
    <property type="term" value="P:mitochondrial translational elongation"/>
    <property type="evidence" value="ECO:0007669"/>
    <property type="project" value="TreeGrafter"/>
</dbReference>
<dbReference type="EMBL" id="NCKU01002253">
    <property type="protein sequence ID" value="RWS10017.1"/>
    <property type="molecule type" value="Genomic_DNA"/>
</dbReference>
<dbReference type="InterPro" id="IPR009001">
    <property type="entry name" value="Transl_elong_EF1A/Init_IF2_C"/>
</dbReference>
<dbReference type="SUPFAM" id="SSF52540">
    <property type="entry name" value="P-loop containing nucleoside triphosphate hydrolases"/>
    <property type="match status" value="1"/>
</dbReference>
<dbReference type="SUPFAM" id="SSF50465">
    <property type="entry name" value="EF-Tu/eEF-1alpha/eIF2-gamma C-terminal domain"/>
    <property type="match status" value="1"/>
</dbReference>
<dbReference type="OrthoDB" id="2067at2759"/>
<dbReference type="InterPro" id="IPR005225">
    <property type="entry name" value="Small_GTP-bd"/>
</dbReference>
<evidence type="ECO:0000256" key="7">
    <source>
        <dbReference type="ARBA" id="ARBA00022768"/>
    </source>
</evidence>
<dbReference type="Proteomes" id="UP000285301">
    <property type="component" value="Unassembled WGS sequence"/>
</dbReference>
<evidence type="ECO:0000256" key="3">
    <source>
        <dbReference type="ARBA" id="ARBA00011986"/>
    </source>
</evidence>
<evidence type="ECO:0000313" key="14">
    <source>
        <dbReference type="EMBL" id="RWS10017.1"/>
    </source>
</evidence>
<dbReference type="NCBIfam" id="NF000766">
    <property type="entry name" value="PRK00049.1"/>
    <property type="match status" value="1"/>
</dbReference>
<evidence type="ECO:0000256" key="6">
    <source>
        <dbReference type="ARBA" id="ARBA00022741"/>
    </source>
</evidence>
<reference evidence="13" key="2">
    <citation type="submission" date="2018-11" db="EMBL/GenBank/DDBJ databases">
        <title>Trombidioid mite genomics.</title>
        <authorList>
            <person name="Dong X."/>
        </authorList>
    </citation>
    <scope>NUCLEOTIDE SEQUENCE</scope>
    <source>
        <strain evidence="13">UoL-WK</strain>
    </source>
</reference>
<keyword evidence="7 13" id="KW-0251">Elongation factor</keyword>
<dbReference type="NCBIfam" id="TIGR00231">
    <property type="entry name" value="small_GTP"/>
    <property type="match status" value="1"/>
</dbReference>
<dbReference type="Pfam" id="PF00009">
    <property type="entry name" value="GTP_EFTU"/>
    <property type="match status" value="1"/>
</dbReference>
<dbReference type="InterPro" id="IPR009000">
    <property type="entry name" value="Transl_B-barrel_sf"/>
</dbReference>
<keyword evidence="4" id="KW-0963">Cytoplasm</keyword>
<gene>
    <name evidence="13" type="ORF">B4U79_10335</name>
    <name evidence="15" type="ORF">B4U79_12780</name>
    <name evidence="14" type="ORF">B4U79_15929</name>
</gene>
<dbReference type="GO" id="GO:0046872">
    <property type="term" value="F:metal ion binding"/>
    <property type="evidence" value="ECO:0007669"/>
    <property type="project" value="UniProtKB-KW"/>
</dbReference>
<dbReference type="NCBIfam" id="NF009373">
    <property type="entry name" value="PRK12736.1"/>
    <property type="match status" value="1"/>
</dbReference>
<dbReference type="CDD" id="cd01884">
    <property type="entry name" value="EF_Tu"/>
    <property type="match status" value="1"/>
</dbReference>
<name>A0A3S3S3V6_9ACAR</name>
<evidence type="ECO:0000256" key="11">
    <source>
        <dbReference type="ARBA" id="ARBA00023134"/>
    </source>
</evidence>
<dbReference type="InterPro" id="IPR000795">
    <property type="entry name" value="T_Tr_GTP-bd_dom"/>
</dbReference>
<keyword evidence="5" id="KW-0479">Metal-binding</keyword>
<dbReference type="FunFam" id="3.40.50.300:FF:000576">
    <property type="entry name" value="Elongation factor Tu"/>
    <property type="match status" value="1"/>
</dbReference>
<dbReference type="InterPro" id="IPR004161">
    <property type="entry name" value="EFTu-like_2"/>
</dbReference>
<dbReference type="SUPFAM" id="SSF50447">
    <property type="entry name" value="Translation proteins"/>
    <property type="match status" value="1"/>
</dbReference>
<dbReference type="EC" id="3.6.5.3" evidence="3"/>
<comment type="subunit">
    <text evidence="2">Monomer.</text>
</comment>
<dbReference type="InterPro" id="IPR031157">
    <property type="entry name" value="G_TR_CS"/>
</dbReference>
<evidence type="ECO:0000256" key="2">
    <source>
        <dbReference type="ARBA" id="ARBA00011245"/>
    </source>
</evidence>
<comment type="similarity">
    <text evidence="1">Belongs to the TRAFAC class translation factor GTPase superfamily. Classic translation factor GTPase family. EF-Tu/EF-1A subfamily.</text>
</comment>
<dbReference type="PANTHER" id="PTHR43721">
    <property type="entry name" value="ELONGATION FACTOR TU-RELATED"/>
    <property type="match status" value="1"/>
</dbReference>
<accession>A0A3S3S3V6</accession>
<dbReference type="Gene3D" id="2.40.30.10">
    <property type="entry name" value="Translation factors"/>
    <property type="match status" value="2"/>
</dbReference>
<dbReference type="GO" id="GO:0003746">
    <property type="term" value="F:translation elongation factor activity"/>
    <property type="evidence" value="ECO:0007669"/>
    <property type="project" value="UniProtKB-KW"/>
</dbReference>
<evidence type="ECO:0000256" key="10">
    <source>
        <dbReference type="ARBA" id="ARBA00022917"/>
    </source>
</evidence>
<sequence>MLRSLAKISQKLFFCERSTKANCDLWIRLLSEAKKKLNINVGTIGHVDHGKTSLTSAITKVCSQLYATRYVRFEEIDKAPEEQLRGVTINVAHIGYETKKYHYSHSDCPGHSDYIKNMICGTSQMDCAILVVAASEGEMPQTREHLVLSKQIGVNTIVVFVNKCDLIDKEVCELVELEIRELLNKIGFDGNNTPFVFGSALLALNGDQSEFGQPAIIKLLDTLDSHIKPPERDVKSPFFLPIENSVAITGRGTVAIGTVKRGVLKRGSPIEIIGHSTRLKSAASDIHMFKKSVPECYGGDHVGVLCRGLKVNQVRRGMVMVAPDSVTPNNRFEANLYLFKEEEGGRKRAISKRFVQQFFSETFSCGCRVDIPKESGSILMPGDHGIAHLTLARNMVMLKGQYFTIRELGKTIAAGIITNELPKVNIPHGVHLGDALLGYNEEEVMSAAKVQIIKKKYSR</sequence>
<protein>
    <recommendedName>
        <fullName evidence="3">protein-synthesizing GTPase</fullName>
        <ecNumber evidence="3">3.6.5.3</ecNumber>
    </recommendedName>
</protein>
<dbReference type="InterPro" id="IPR004160">
    <property type="entry name" value="Transl_elong_EFTu/EF1A_C"/>
</dbReference>
<evidence type="ECO:0000259" key="12">
    <source>
        <dbReference type="PROSITE" id="PS51722"/>
    </source>
</evidence>
<dbReference type="EMBL" id="NCKU01002252">
    <property type="protein sequence ID" value="RWS10021.1"/>
    <property type="molecule type" value="Genomic_DNA"/>
</dbReference>
<dbReference type="Gene3D" id="3.40.50.300">
    <property type="entry name" value="P-loop containing nucleotide triphosphate hydrolases"/>
    <property type="match status" value="1"/>
</dbReference>
<dbReference type="AlphaFoldDB" id="A0A3S3S3V6"/>
<feature type="domain" description="Tr-type G" evidence="12">
    <location>
        <begin position="36"/>
        <end position="231"/>
    </location>
</feature>
<evidence type="ECO:0000256" key="4">
    <source>
        <dbReference type="ARBA" id="ARBA00022490"/>
    </source>
</evidence>
<dbReference type="PROSITE" id="PS00301">
    <property type="entry name" value="G_TR_1"/>
    <property type="match status" value="1"/>
</dbReference>
<dbReference type="GO" id="GO:0005739">
    <property type="term" value="C:mitochondrion"/>
    <property type="evidence" value="ECO:0007669"/>
    <property type="project" value="TreeGrafter"/>
</dbReference>
<dbReference type="Pfam" id="PF03143">
    <property type="entry name" value="GTP_EFTU_D3"/>
    <property type="match status" value="1"/>
</dbReference>
<keyword evidence="10" id="KW-0648">Protein biosynthesis</keyword>
<keyword evidence="8" id="KW-0378">Hydrolase</keyword>
<dbReference type="InterPro" id="IPR050055">
    <property type="entry name" value="EF-Tu_GTPase"/>
</dbReference>
<evidence type="ECO:0000256" key="9">
    <source>
        <dbReference type="ARBA" id="ARBA00022842"/>
    </source>
</evidence>